<dbReference type="AlphaFoldDB" id="A0A1Y2LLG3"/>
<keyword evidence="4" id="KW-0812">Transmembrane</keyword>
<sequence length="396" mass="44093">MAAFSKVVVYKASRVHPDPARAAKAARVIRSIRGRYRAQAFLFLAYHFFLSSPLHLDVFVLFFILVSNFMNRNEAFPIHMFVDASLSPGAATRIPELHLPATCEPPSESNPPAQAVWVVFGATGHIGRSLVRAILAHGDQCTAVGWTYENTPEQMQEWQDKRCLGLLCDVRVRETVDCVLKKSVQHWGKMDIIVNSTGYGVIGACEDQDDYDLRNQFSTNFLGTLHIIQLSLPYFRHQSAGRYLIFSSTSGSLGVPGLGPYCATKYAVEGLIESMLYEIDAFNIKATLVEPGHVRLDEPDDNIVPSGYPATPGAGPPKPRRYGHFSVKPNPSEPYANRTSPAQHARRMVQWLNDRQPIEDWKHLSFPATATDDDATSERGKASEKGDDDQDEDNEQ</sequence>
<dbReference type="InterPro" id="IPR036291">
    <property type="entry name" value="NAD(P)-bd_dom_sf"/>
</dbReference>
<dbReference type="InParanoid" id="A0A1Y2LLG3"/>
<keyword evidence="2" id="KW-0560">Oxidoreductase</keyword>
<accession>A0A1Y2LLG3</accession>
<protein>
    <submittedName>
        <fullName evidence="5">Uncharacterized protein</fullName>
    </submittedName>
</protein>
<evidence type="ECO:0000256" key="3">
    <source>
        <dbReference type="SAM" id="MobiDB-lite"/>
    </source>
</evidence>
<feature type="compositionally biased region" description="Basic and acidic residues" evidence="3">
    <location>
        <begin position="376"/>
        <end position="385"/>
    </location>
</feature>
<evidence type="ECO:0000313" key="6">
    <source>
        <dbReference type="Proteomes" id="UP000193240"/>
    </source>
</evidence>
<keyword evidence="6" id="KW-1185">Reference proteome</keyword>
<dbReference type="EMBL" id="KZ107862">
    <property type="protein sequence ID" value="OSS43718.1"/>
    <property type="molecule type" value="Genomic_DNA"/>
</dbReference>
<dbReference type="PANTHER" id="PTHR43976">
    <property type="entry name" value="SHORT CHAIN DEHYDROGENASE"/>
    <property type="match status" value="1"/>
</dbReference>
<dbReference type="SUPFAM" id="SSF51735">
    <property type="entry name" value="NAD(P)-binding Rossmann-fold domains"/>
    <property type="match status" value="1"/>
</dbReference>
<dbReference type="InterPro" id="IPR002347">
    <property type="entry name" value="SDR_fam"/>
</dbReference>
<evidence type="ECO:0000256" key="2">
    <source>
        <dbReference type="ARBA" id="ARBA00023002"/>
    </source>
</evidence>
<dbReference type="PRINTS" id="PR00081">
    <property type="entry name" value="GDHRDH"/>
</dbReference>
<comment type="similarity">
    <text evidence="1">Belongs to the short-chain dehydrogenases/reductases (SDR) family.</text>
</comment>
<evidence type="ECO:0000256" key="1">
    <source>
        <dbReference type="ARBA" id="ARBA00006484"/>
    </source>
</evidence>
<keyword evidence="4" id="KW-1133">Transmembrane helix</keyword>
<feature type="compositionally biased region" description="Acidic residues" evidence="3">
    <location>
        <begin position="386"/>
        <end position="396"/>
    </location>
</feature>
<dbReference type="STRING" id="105696.A0A1Y2LLG3"/>
<evidence type="ECO:0000256" key="4">
    <source>
        <dbReference type="SAM" id="Phobius"/>
    </source>
</evidence>
<evidence type="ECO:0000313" key="5">
    <source>
        <dbReference type="EMBL" id="OSS43718.1"/>
    </source>
</evidence>
<dbReference type="OMA" id="PYFRERN"/>
<dbReference type="PANTHER" id="PTHR43976:SF16">
    <property type="entry name" value="SHORT-CHAIN DEHYDROGENASE_REDUCTASE FAMILY PROTEIN"/>
    <property type="match status" value="1"/>
</dbReference>
<dbReference type="GO" id="GO:0016491">
    <property type="term" value="F:oxidoreductase activity"/>
    <property type="evidence" value="ECO:0007669"/>
    <property type="project" value="UniProtKB-KW"/>
</dbReference>
<dbReference type="InterPro" id="IPR051911">
    <property type="entry name" value="SDR_oxidoreductase"/>
</dbReference>
<feature type="region of interest" description="Disordered" evidence="3">
    <location>
        <begin position="297"/>
        <end position="346"/>
    </location>
</feature>
<organism evidence="5 6">
    <name type="scientific">Epicoccum nigrum</name>
    <name type="common">Soil fungus</name>
    <name type="synonym">Epicoccum purpurascens</name>
    <dbReference type="NCBI Taxonomy" id="105696"/>
    <lineage>
        <taxon>Eukaryota</taxon>
        <taxon>Fungi</taxon>
        <taxon>Dikarya</taxon>
        <taxon>Ascomycota</taxon>
        <taxon>Pezizomycotina</taxon>
        <taxon>Dothideomycetes</taxon>
        <taxon>Pleosporomycetidae</taxon>
        <taxon>Pleosporales</taxon>
        <taxon>Pleosporineae</taxon>
        <taxon>Didymellaceae</taxon>
        <taxon>Epicoccum</taxon>
    </lineage>
</organism>
<keyword evidence="4" id="KW-0472">Membrane</keyword>
<reference evidence="5 6" key="1">
    <citation type="journal article" date="2017" name="Genome Announc.">
        <title>Genome sequence of the saprophytic ascomycete Epicoccum nigrum ICMP 19927 strain isolated from New Zealand.</title>
        <authorList>
            <person name="Fokin M."/>
            <person name="Fleetwood D."/>
            <person name="Weir B.S."/>
            <person name="Villas-Boas S.G."/>
        </authorList>
    </citation>
    <scope>NUCLEOTIDE SEQUENCE [LARGE SCALE GENOMIC DNA]</scope>
    <source>
        <strain evidence="5 6">ICMP 19927</strain>
    </source>
</reference>
<proteinExistence type="inferred from homology"/>
<gene>
    <name evidence="5" type="ORF">B5807_11588</name>
</gene>
<dbReference type="Gene3D" id="3.40.50.720">
    <property type="entry name" value="NAD(P)-binding Rossmann-like Domain"/>
    <property type="match status" value="1"/>
</dbReference>
<feature type="region of interest" description="Disordered" evidence="3">
    <location>
        <begin position="362"/>
        <end position="396"/>
    </location>
</feature>
<feature type="transmembrane region" description="Helical" evidence="4">
    <location>
        <begin position="40"/>
        <end position="66"/>
    </location>
</feature>
<name>A0A1Y2LLG3_EPING</name>
<dbReference type="Proteomes" id="UP000193240">
    <property type="component" value="Unassembled WGS sequence"/>
</dbReference>
<dbReference type="Pfam" id="PF00106">
    <property type="entry name" value="adh_short"/>
    <property type="match status" value="1"/>
</dbReference>